<evidence type="ECO:0000256" key="1">
    <source>
        <dbReference type="ARBA" id="ARBA00007523"/>
    </source>
</evidence>
<dbReference type="GO" id="GO:0046872">
    <property type="term" value="F:metal ion binding"/>
    <property type="evidence" value="ECO:0007669"/>
    <property type="project" value="UniProtKB-KW"/>
</dbReference>
<dbReference type="Gene3D" id="3.40.50.11540">
    <property type="entry name" value="NADH-ubiquinone oxidoreductase 51kDa subunit"/>
    <property type="match status" value="1"/>
</dbReference>
<dbReference type="PROSITE" id="PS00645">
    <property type="entry name" value="COMPLEX1_51K_2"/>
    <property type="match status" value="1"/>
</dbReference>
<dbReference type="GO" id="GO:0051539">
    <property type="term" value="F:4 iron, 4 sulfur cluster binding"/>
    <property type="evidence" value="ECO:0007669"/>
    <property type="project" value="UniProtKB-KW"/>
</dbReference>
<dbReference type="SUPFAM" id="SSF142019">
    <property type="entry name" value="Nqo1 FMN-binding domain-like"/>
    <property type="match status" value="1"/>
</dbReference>
<protein>
    <submittedName>
        <fullName evidence="7">Protein disulfide oxidoreductase</fullName>
    </submittedName>
</protein>
<dbReference type="SMART" id="SM00928">
    <property type="entry name" value="NADH_4Fe-4S"/>
    <property type="match status" value="1"/>
</dbReference>
<evidence type="ECO:0000313" key="8">
    <source>
        <dbReference type="Proteomes" id="UP000317039"/>
    </source>
</evidence>
<comment type="similarity">
    <text evidence="1">Belongs to the complex I 51 kDa subunit family.</text>
</comment>
<reference evidence="7 8" key="1">
    <citation type="submission" date="2019-07" db="EMBL/GenBank/DDBJ databases">
        <title>Complete Genome Sequence and Methylome Analysis of Nocardia otitidis-caviarum NEB252.</title>
        <authorList>
            <person name="Fomenkov A."/>
            <person name="Anton B.P."/>
            <person name="Vincze T."/>
            <person name="Roberts R.J."/>
        </authorList>
    </citation>
    <scope>NUCLEOTIDE SEQUENCE [LARGE SCALE GENOMIC DNA]</scope>
    <source>
        <strain evidence="7 8">NEB252</strain>
    </source>
</reference>
<dbReference type="SUPFAM" id="SSF140490">
    <property type="entry name" value="Nqo1C-terminal domain-like"/>
    <property type="match status" value="1"/>
</dbReference>
<dbReference type="PANTHER" id="PTHR43578">
    <property type="entry name" value="NADH-QUINONE OXIDOREDUCTASE SUBUNIT F"/>
    <property type="match status" value="1"/>
</dbReference>
<feature type="domain" description="NADH-ubiquinone oxidoreductase 51kDa subunit iron-sulphur binding" evidence="6">
    <location>
        <begin position="446"/>
        <end position="490"/>
    </location>
</feature>
<evidence type="ECO:0000256" key="4">
    <source>
        <dbReference type="ARBA" id="ARBA00023004"/>
    </source>
</evidence>
<dbReference type="RefSeq" id="WP_143981169.1">
    <property type="nucleotide sequence ID" value="NZ_CP041695.1"/>
</dbReference>
<evidence type="ECO:0000313" key="7">
    <source>
        <dbReference type="EMBL" id="QDP79818.1"/>
    </source>
</evidence>
<keyword evidence="4" id="KW-0408">Iron</keyword>
<dbReference type="SUPFAM" id="SSF52833">
    <property type="entry name" value="Thioredoxin-like"/>
    <property type="match status" value="1"/>
</dbReference>
<dbReference type="GeneID" id="80333679"/>
<dbReference type="GO" id="GO:0010181">
    <property type="term" value="F:FMN binding"/>
    <property type="evidence" value="ECO:0007669"/>
    <property type="project" value="InterPro"/>
</dbReference>
<dbReference type="InterPro" id="IPR037207">
    <property type="entry name" value="Nuop51_4Fe4S-bd_sf"/>
</dbReference>
<dbReference type="Gene3D" id="1.20.1440.230">
    <property type="entry name" value="NADH-ubiquinone oxidoreductase 51kDa subunit, iron-sulphur binding domain"/>
    <property type="match status" value="1"/>
</dbReference>
<keyword evidence="2" id="KW-0004">4Fe-4S</keyword>
<organism evidence="7 8">
    <name type="scientific">Nocardia otitidiscaviarum</name>
    <dbReference type="NCBI Taxonomy" id="1823"/>
    <lineage>
        <taxon>Bacteria</taxon>
        <taxon>Bacillati</taxon>
        <taxon>Actinomycetota</taxon>
        <taxon>Actinomycetes</taxon>
        <taxon>Mycobacteriales</taxon>
        <taxon>Nocardiaceae</taxon>
        <taxon>Nocardia</taxon>
    </lineage>
</organism>
<dbReference type="KEGG" id="nod:FOH10_14950"/>
<dbReference type="InterPro" id="IPR011538">
    <property type="entry name" value="Nuo51_FMN-bd"/>
</dbReference>
<dbReference type="PANTHER" id="PTHR43578:SF3">
    <property type="entry name" value="NADH-QUINONE OXIDOREDUCTASE SUBUNIT F"/>
    <property type="match status" value="1"/>
</dbReference>
<dbReference type="GO" id="GO:0008137">
    <property type="term" value="F:NADH dehydrogenase (ubiquinone) activity"/>
    <property type="evidence" value="ECO:0007669"/>
    <property type="project" value="InterPro"/>
</dbReference>
<dbReference type="Gene3D" id="3.10.20.600">
    <property type="match status" value="1"/>
</dbReference>
<dbReference type="Pfam" id="PF10589">
    <property type="entry name" value="NADH_4Fe-4S"/>
    <property type="match status" value="1"/>
</dbReference>
<dbReference type="InterPro" id="IPR037225">
    <property type="entry name" value="Nuo51_FMN-bd_sf"/>
</dbReference>
<name>A0A516NLQ6_9NOCA</name>
<dbReference type="AlphaFoldDB" id="A0A516NLQ6"/>
<dbReference type="InterPro" id="IPR036249">
    <property type="entry name" value="Thioredoxin-like_sf"/>
</dbReference>
<dbReference type="InterPro" id="IPR019575">
    <property type="entry name" value="Nuop51_4Fe4S-bd"/>
</dbReference>
<dbReference type="EMBL" id="CP041695">
    <property type="protein sequence ID" value="QDP79818.1"/>
    <property type="molecule type" value="Genomic_DNA"/>
</dbReference>
<sequence length="530" mass="56394">MASRPRDWTAVRAHRVTASVTGWLRDAADAHGEIRRGDIDAVATAAHLPLATVAGSASFYADLTEPRPISVCDGTGCFVARGGRPAEPGADERSVYCLGSCYAAPAELHGDTLLSGPQRTPAPPIPYTCRAAEPVVLAGLVGDAQPWQVWTEVLETRRPHEIWHEVVRSGLRGRGGAEYVVSAKWRAAVRNPGPRYVIANGDEGDPGSYCDRLLMEYDPHRVLEGMALCGAAVGADRGIVLVRSEYPAAARTMRAAIDQARASGQLGRDIHGSGLDFDVTVKIGAGAYVAGEETALLRSLEGLRGTVQTRPPYPTECGYGGRPTVLQNVETLAAVPWIVRNCGESYAKLGRPEETGTKLVCLNSEFTRPGVYEVEFGASLRWIVEDLGGGLRDGHRLRALQVGGPLGGFLAPDELDIGLATADLAERGVSLGHGSLVAVPDTVGAVDLLRQLWTFAARESCGACAPCRVGTRRGQELAERMDAAAPDADATMRRLLDIMRTGSMCAFGTGVAAAVRSLLRVYGIHDRGWL</sequence>
<dbReference type="Pfam" id="PF01512">
    <property type="entry name" value="Complex1_51K"/>
    <property type="match status" value="1"/>
</dbReference>
<evidence type="ECO:0000256" key="5">
    <source>
        <dbReference type="ARBA" id="ARBA00023014"/>
    </source>
</evidence>
<dbReference type="Proteomes" id="UP000317039">
    <property type="component" value="Chromosome"/>
</dbReference>
<dbReference type="InterPro" id="IPR001949">
    <property type="entry name" value="NADH-UbQ_OxRdtase_51kDa_CS"/>
</dbReference>
<keyword evidence="5" id="KW-0411">Iron-sulfur</keyword>
<evidence type="ECO:0000256" key="2">
    <source>
        <dbReference type="ARBA" id="ARBA00022485"/>
    </source>
</evidence>
<keyword evidence="3" id="KW-0479">Metal-binding</keyword>
<proteinExistence type="inferred from homology"/>
<evidence type="ECO:0000259" key="6">
    <source>
        <dbReference type="SMART" id="SM00928"/>
    </source>
</evidence>
<dbReference type="SUPFAM" id="SSF142984">
    <property type="entry name" value="Nqo1 middle domain-like"/>
    <property type="match status" value="1"/>
</dbReference>
<gene>
    <name evidence="7" type="ORF">FOH10_14950</name>
</gene>
<accession>A0A516NLQ6</accession>
<evidence type="ECO:0000256" key="3">
    <source>
        <dbReference type="ARBA" id="ARBA00022723"/>
    </source>
</evidence>